<dbReference type="InterPro" id="IPR026444">
    <property type="entry name" value="Secre_tail"/>
</dbReference>
<dbReference type="SUPFAM" id="SSF50998">
    <property type="entry name" value="Quinoprotein alcohol dehydrogenase-like"/>
    <property type="match status" value="1"/>
</dbReference>
<name>A0A4V2F1X8_9BACT</name>
<comment type="caution">
    <text evidence="1">The sequence shown here is derived from an EMBL/GenBank/DDBJ whole genome shotgun (WGS) entry which is preliminary data.</text>
</comment>
<evidence type="ECO:0000313" key="1">
    <source>
        <dbReference type="EMBL" id="RZS75326.1"/>
    </source>
</evidence>
<proteinExistence type="predicted"/>
<dbReference type="OrthoDB" id="1076849at2"/>
<accession>A0A4V2F1X8</accession>
<dbReference type="Proteomes" id="UP000293874">
    <property type="component" value="Unassembled WGS sequence"/>
</dbReference>
<gene>
    <name evidence="1" type="ORF">EV199_1191</name>
</gene>
<dbReference type="EMBL" id="SGXA01000001">
    <property type="protein sequence ID" value="RZS75326.1"/>
    <property type="molecule type" value="Genomic_DNA"/>
</dbReference>
<dbReference type="NCBIfam" id="TIGR04183">
    <property type="entry name" value="Por_Secre_tail"/>
    <property type="match status" value="1"/>
</dbReference>
<reference evidence="1 2" key="1">
    <citation type="submission" date="2019-02" db="EMBL/GenBank/DDBJ databases">
        <title>Genomic Encyclopedia of Type Strains, Phase IV (KMG-IV): sequencing the most valuable type-strain genomes for metagenomic binning, comparative biology and taxonomic classification.</title>
        <authorList>
            <person name="Goeker M."/>
        </authorList>
    </citation>
    <scope>NUCLEOTIDE SEQUENCE [LARGE SCALE GENOMIC DNA]</scope>
    <source>
        <strain evidence="1 2">DSM 18116</strain>
    </source>
</reference>
<evidence type="ECO:0000313" key="2">
    <source>
        <dbReference type="Proteomes" id="UP000293874"/>
    </source>
</evidence>
<dbReference type="AlphaFoldDB" id="A0A4V2F1X8"/>
<dbReference type="PANTHER" id="PTHR42754:SF1">
    <property type="entry name" value="LIPOPROTEIN"/>
    <property type="match status" value="1"/>
</dbReference>
<organism evidence="1 2">
    <name type="scientific">Pseudobacter ginsenosidimutans</name>
    <dbReference type="NCBI Taxonomy" id="661488"/>
    <lineage>
        <taxon>Bacteria</taxon>
        <taxon>Pseudomonadati</taxon>
        <taxon>Bacteroidota</taxon>
        <taxon>Chitinophagia</taxon>
        <taxon>Chitinophagales</taxon>
        <taxon>Chitinophagaceae</taxon>
        <taxon>Pseudobacter</taxon>
    </lineage>
</organism>
<keyword evidence="2" id="KW-1185">Reference proteome</keyword>
<sequence>MHFRNSLLLLCCLTGFQCLQAQSFQKILRKSDNSSHYCRKLLRLSDTEYAFLTSTELYRIDQQGAILKQVNIGHNGYDLQDLGQLTNGLTVIAGGLYTGTQPAIKLTRLDANGQVLRELAFDISSSFDNLRLVPSTNNRFFLVFVQVEQQRRHPAVMYFDQDFNILWERHLGFDVYNEMNAIAGNNGGVEFLHMSPGDMALHHFKCDTDGNITEQPVAFTGPQEALTIIRRVIKTPNGGYLYSGVQLTGVKNDDILLLKTDDKGNTEWVKKHDFYLGDIDDGITVTGDGYMILARVGYTSGDLNQNNTDMALVKLDAAGETVWIKSYGSPAMDYSRSLLIDKDGNIFIGGQSTTYYTILTEPVLLKTNVDGIFPEYTFPHPLLNPSGIVSTNTDPHSPIQRLTNGALLPDGGMVMAASLLHPGTDEMRPYITRADAKGNVIWHQEAPGNGVQSVMMKPMKDGSFLSITEVRNPLFVNDYFVSKLDADGRISWTKKVYANYIKDAVMAPDGGYLLCGMEHEGTGSTVRMLCVIKLNQQGDEQWKYKHRLNSKWIYGRSIQITPDNQILVTGFMQEMQDPACATYLSKLDLQGTLQWYKTFPRGNNMAVGNKVIVTSTNDYLVTGYVRYPGEPGKQDLLLLKTDATGRLLWEKEYHIDKMDAGISVIEYGGQYYIAGTTGQPEFGAKESFGVLFRTDVNGMQKGFTAFGNKGNTLTCTDLYSDTQKKFHFMGTVQQPFGTERPFQAVLEPDVVLSITDPTNDRSVQLYPMPATNTAFALIDHSYTGPVQVSITGISGVQFYNHTFRKTQQQFRIPLPVAGYVNGVYLVELRMGHFRITKKLVIGK</sequence>
<protein>
    <submittedName>
        <fullName evidence="1">Putative secreted protein (Por secretion system target)</fullName>
    </submittedName>
</protein>
<dbReference type="RefSeq" id="WP_130539702.1">
    <property type="nucleotide sequence ID" value="NZ_CP042431.1"/>
</dbReference>
<dbReference type="Gene3D" id="2.130.10.10">
    <property type="entry name" value="YVTN repeat-like/Quinoprotein amine dehydrogenase"/>
    <property type="match status" value="1"/>
</dbReference>
<dbReference type="InterPro" id="IPR015943">
    <property type="entry name" value="WD40/YVTN_repeat-like_dom_sf"/>
</dbReference>
<dbReference type="InterPro" id="IPR011047">
    <property type="entry name" value="Quinoprotein_ADH-like_sf"/>
</dbReference>
<dbReference type="PANTHER" id="PTHR42754">
    <property type="entry name" value="ENDOGLUCANASE"/>
    <property type="match status" value="1"/>
</dbReference>